<evidence type="ECO:0000313" key="3">
    <source>
        <dbReference type="Proteomes" id="UP001607303"/>
    </source>
</evidence>
<organism evidence="2 3">
    <name type="scientific">Vespula maculifrons</name>
    <name type="common">Eastern yellow jacket</name>
    <name type="synonym">Wasp</name>
    <dbReference type="NCBI Taxonomy" id="7453"/>
    <lineage>
        <taxon>Eukaryota</taxon>
        <taxon>Metazoa</taxon>
        <taxon>Ecdysozoa</taxon>
        <taxon>Arthropoda</taxon>
        <taxon>Hexapoda</taxon>
        <taxon>Insecta</taxon>
        <taxon>Pterygota</taxon>
        <taxon>Neoptera</taxon>
        <taxon>Endopterygota</taxon>
        <taxon>Hymenoptera</taxon>
        <taxon>Apocrita</taxon>
        <taxon>Aculeata</taxon>
        <taxon>Vespoidea</taxon>
        <taxon>Vespidae</taxon>
        <taxon>Vespinae</taxon>
        <taxon>Vespula</taxon>
    </lineage>
</organism>
<dbReference type="AlphaFoldDB" id="A0ABD2CQK6"/>
<feature type="compositionally biased region" description="Polar residues" evidence="1">
    <location>
        <begin position="38"/>
        <end position="51"/>
    </location>
</feature>
<name>A0ABD2CQK6_VESMC</name>
<feature type="region of interest" description="Disordered" evidence="1">
    <location>
        <begin position="1"/>
        <end position="51"/>
    </location>
</feature>
<proteinExistence type="predicted"/>
<sequence>MEGLVRSLTEEEEEAEEAEEEEEEEEEERGTGSPIKRQASQTRTGPHASNTVSIEWKFVIKSRGTAPTGNLEEFIKLGRMRCVGPRRILGE</sequence>
<reference evidence="2 3" key="1">
    <citation type="journal article" date="2024" name="Ann. Entomol. Soc. Am.">
        <title>Genomic analyses of the southern and eastern yellowjacket wasps (Hymenoptera: Vespidae) reveal evolutionary signatures of social life.</title>
        <authorList>
            <person name="Catto M.A."/>
            <person name="Caine P.B."/>
            <person name="Orr S.E."/>
            <person name="Hunt B.G."/>
            <person name="Goodisman M.A.D."/>
        </authorList>
    </citation>
    <scope>NUCLEOTIDE SEQUENCE [LARGE SCALE GENOMIC DNA]</scope>
    <source>
        <strain evidence="2">232</strain>
        <tissue evidence="2">Head and thorax</tissue>
    </source>
</reference>
<dbReference type="EMBL" id="JAYRBN010000037">
    <property type="protein sequence ID" value="KAL2746433.1"/>
    <property type="molecule type" value="Genomic_DNA"/>
</dbReference>
<gene>
    <name evidence="2" type="ORF">V1477_004803</name>
</gene>
<accession>A0ABD2CQK6</accession>
<comment type="caution">
    <text evidence="2">The sequence shown here is derived from an EMBL/GenBank/DDBJ whole genome shotgun (WGS) entry which is preliminary data.</text>
</comment>
<evidence type="ECO:0000256" key="1">
    <source>
        <dbReference type="SAM" id="MobiDB-lite"/>
    </source>
</evidence>
<protein>
    <submittedName>
        <fullName evidence="2">Uncharacterized protein</fullName>
    </submittedName>
</protein>
<evidence type="ECO:0000313" key="2">
    <source>
        <dbReference type="EMBL" id="KAL2746433.1"/>
    </source>
</evidence>
<keyword evidence="3" id="KW-1185">Reference proteome</keyword>
<dbReference type="Proteomes" id="UP001607303">
    <property type="component" value="Unassembled WGS sequence"/>
</dbReference>
<feature type="compositionally biased region" description="Acidic residues" evidence="1">
    <location>
        <begin position="10"/>
        <end position="28"/>
    </location>
</feature>